<keyword evidence="2" id="KW-1185">Reference proteome</keyword>
<reference evidence="1 2" key="1">
    <citation type="submission" date="2019-05" db="EMBL/GenBank/DDBJ databases">
        <title>Emergence of the Ug99 lineage of the wheat stem rust pathogen through somatic hybridization.</title>
        <authorList>
            <person name="Li F."/>
            <person name="Upadhyaya N.M."/>
            <person name="Sperschneider J."/>
            <person name="Matny O."/>
            <person name="Nguyen-Phuc H."/>
            <person name="Mago R."/>
            <person name="Raley C."/>
            <person name="Miller M.E."/>
            <person name="Silverstein K.A.T."/>
            <person name="Henningsen E."/>
            <person name="Hirsch C.D."/>
            <person name="Visser B."/>
            <person name="Pretorius Z.A."/>
            <person name="Steffenson B.J."/>
            <person name="Schwessinger B."/>
            <person name="Dodds P.N."/>
            <person name="Figueroa M."/>
        </authorList>
    </citation>
    <scope>NUCLEOTIDE SEQUENCE [LARGE SCALE GENOMIC DNA]</scope>
    <source>
        <strain evidence="1">21-0</strain>
    </source>
</reference>
<proteinExistence type="predicted"/>
<evidence type="ECO:0000313" key="2">
    <source>
        <dbReference type="Proteomes" id="UP000324748"/>
    </source>
</evidence>
<dbReference type="EMBL" id="VSWC01000053">
    <property type="protein sequence ID" value="KAA1101839.1"/>
    <property type="molecule type" value="Genomic_DNA"/>
</dbReference>
<accession>A0A5B0PPE3</accession>
<comment type="caution">
    <text evidence="1">The sequence shown here is derived from an EMBL/GenBank/DDBJ whole genome shotgun (WGS) entry which is preliminary data.</text>
</comment>
<dbReference type="AlphaFoldDB" id="A0A5B0PPE3"/>
<dbReference type="Proteomes" id="UP000324748">
    <property type="component" value="Unassembled WGS sequence"/>
</dbReference>
<sequence length="133" mass="15479">MRQPNDRSDDLSLRTNRCRCGPQRHLTFPTRFRCRATKSKLDLQRHQPPRSDSSFYDHLKQPAPTPLIPKKLNIPLSPHFLLAIRVVISPFIWVVILSMELCERSVCLVFQFVDKNGQRRPGRYLSTCNAAKH</sequence>
<evidence type="ECO:0000313" key="1">
    <source>
        <dbReference type="EMBL" id="KAA1101839.1"/>
    </source>
</evidence>
<organism evidence="1 2">
    <name type="scientific">Puccinia graminis f. sp. tritici</name>
    <dbReference type="NCBI Taxonomy" id="56615"/>
    <lineage>
        <taxon>Eukaryota</taxon>
        <taxon>Fungi</taxon>
        <taxon>Dikarya</taxon>
        <taxon>Basidiomycota</taxon>
        <taxon>Pucciniomycotina</taxon>
        <taxon>Pucciniomycetes</taxon>
        <taxon>Pucciniales</taxon>
        <taxon>Pucciniaceae</taxon>
        <taxon>Puccinia</taxon>
    </lineage>
</organism>
<gene>
    <name evidence="1" type="ORF">PGT21_031170</name>
</gene>
<name>A0A5B0PPE3_PUCGR</name>
<protein>
    <submittedName>
        <fullName evidence="1">Uncharacterized protein</fullName>
    </submittedName>
</protein>